<comment type="subcellular location">
    <subcellularLocation>
        <location evidence="1">Membrane</location>
    </subcellularLocation>
</comment>
<keyword evidence="5" id="KW-1015">Disulfide bond</keyword>
<protein>
    <submittedName>
        <fullName evidence="7">Glucosamine inositolphosphorylceramide transferase 1</fullName>
    </submittedName>
</protein>
<organism evidence="7">
    <name type="scientific">Sesamum radiatum</name>
    <name type="common">Black benniseed</name>
    <dbReference type="NCBI Taxonomy" id="300843"/>
    <lineage>
        <taxon>Eukaryota</taxon>
        <taxon>Viridiplantae</taxon>
        <taxon>Streptophyta</taxon>
        <taxon>Embryophyta</taxon>
        <taxon>Tracheophyta</taxon>
        <taxon>Spermatophyta</taxon>
        <taxon>Magnoliopsida</taxon>
        <taxon>eudicotyledons</taxon>
        <taxon>Gunneridae</taxon>
        <taxon>Pentapetalae</taxon>
        <taxon>asterids</taxon>
        <taxon>lamiids</taxon>
        <taxon>Lamiales</taxon>
        <taxon>Pedaliaceae</taxon>
        <taxon>Sesamum</taxon>
    </lineage>
</organism>
<sequence>MILTGAAFMDSQVAFKRYWSKEAAAGRALVDRFFNCEDVLMNYLYANSSSSTVVEYVRPAWAIDTSKFSGVAISRNTQAHYGVRSNCLAKFAEMYGSLTGRKSDFRRRKDGWDV</sequence>
<dbReference type="InterPro" id="IPR004263">
    <property type="entry name" value="Exostosin"/>
</dbReference>
<evidence type="ECO:0000256" key="3">
    <source>
        <dbReference type="ARBA" id="ARBA00022679"/>
    </source>
</evidence>
<reference evidence="7" key="1">
    <citation type="submission" date="2020-06" db="EMBL/GenBank/DDBJ databases">
        <authorList>
            <person name="Li T."/>
            <person name="Hu X."/>
            <person name="Zhang T."/>
            <person name="Song X."/>
            <person name="Zhang H."/>
            <person name="Dai N."/>
            <person name="Sheng W."/>
            <person name="Hou X."/>
            <person name="Wei L."/>
        </authorList>
    </citation>
    <scope>NUCLEOTIDE SEQUENCE</scope>
    <source>
        <strain evidence="7">G02</strain>
        <tissue evidence="7">Leaf</tissue>
    </source>
</reference>
<proteinExistence type="inferred from homology"/>
<dbReference type="InterPro" id="IPR029044">
    <property type="entry name" value="Nucleotide-diphossugar_trans"/>
</dbReference>
<comment type="similarity">
    <text evidence="2">Belongs to the glycosyltransferase 64 family.</text>
</comment>
<evidence type="ECO:0000256" key="2">
    <source>
        <dbReference type="ARBA" id="ARBA00008700"/>
    </source>
</evidence>
<evidence type="ECO:0000259" key="6">
    <source>
        <dbReference type="Pfam" id="PF09258"/>
    </source>
</evidence>
<comment type="caution">
    <text evidence="7">The sequence shown here is derived from an EMBL/GenBank/DDBJ whole genome shotgun (WGS) entry which is preliminary data.</text>
</comment>
<evidence type="ECO:0000313" key="7">
    <source>
        <dbReference type="EMBL" id="KAL0303455.1"/>
    </source>
</evidence>
<evidence type="ECO:0000256" key="1">
    <source>
        <dbReference type="ARBA" id="ARBA00004370"/>
    </source>
</evidence>
<dbReference type="Gene3D" id="3.90.550.10">
    <property type="entry name" value="Spore Coat Polysaccharide Biosynthesis Protein SpsA, Chain A"/>
    <property type="match status" value="1"/>
</dbReference>
<dbReference type="AlphaFoldDB" id="A0AAW2K922"/>
<feature type="domain" description="Glycosyl transferase 64" evidence="6">
    <location>
        <begin position="1"/>
        <end position="111"/>
    </location>
</feature>
<dbReference type="GO" id="GO:0016020">
    <property type="term" value="C:membrane"/>
    <property type="evidence" value="ECO:0007669"/>
    <property type="project" value="UniProtKB-SubCell"/>
</dbReference>
<dbReference type="GO" id="GO:0016757">
    <property type="term" value="F:glycosyltransferase activity"/>
    <property type="evidence" value="ECO:0007669"/>
    <property type="project" value="InterPro"/>
</dbReference>
<dbReference type="Pfam" id="PF09258">
    <property type="entry name" value="Glyco_transf_64"/>
    <property type="match status" value="1"/>
</dbReference>
<name>A0AAW2K922_SESRA</name>
<evidence type="ECO:0000256" key="5">
    <source>
        <dbReference type="ARBA" id="ARBA00023157"/>
    </source>
</evidence>
<evidence type="ECO:0000256" key="4">
    <source>
        <dbReference type="ARBA" id="ARBA00023136"/>
    </source>
</evidence>
<accession>A0AAW2K922</accession>
<keyword evidence="4" id="KW-0472">Membrane</keyword>
<reference evidence="7" key="2">
    <citation type="journal article" date="2024" name="Plant">
        <title>Genomic evolution and insights into agronomic trait innovations of Sesamum species.</title>
        <authorList>
            <person name="Miao H."/>
            <person name="Wang L."/>
            <person name="Qu L."/>
            <person name="Liu H."/>
            <person name="Sun Y."/>
            <person name="Le M."/>
            <person name="Wang Q."/>
            <person name="Wei S."/>
            <person name="Zheng Y."/>
            <person name="Lin W."/>
            <person name="Duan Y."/>
            <person name="Cao H."/>
            <person name="Xiong S."/>
            <person name="Wang X."/>
            <person name="Wei L."/>
            <person name="Li C."/>
            <person name="Ma Q."/>
            <person name="Ju M."/>
            <person name="Zhao R."/>
            <person name="Li G."/>
            <person name="Mu C."/>
            <person name="Tian Q."/>
            <person name="Mei H."/>
            <person name="Zhang T."/>
            <person name="Gao T."/>
            <person name="Zhang H."/>
        </authorList>
    </citation>
    <scope>NUCLEOTIDE SEQUENCE</scope>
    <source>
        <strain evidence="7">G02</strain>
    </source>
</reference>
<dbReference type="InterPro" id="IPR015338">
    <property type="entry name" value="GT64_dom"/>
</dbReference>
<keyword evidence="3 7" id="KW-0808">Transferase</keyword>
<dbReference type="PANTHER" id="PTHR48261">
    <property type="entry name" value="ACETYLGLUCOSAMINYLTRANSFERASE"/>
    <property type="match status" value="1"/>
</dbReference>
<gene>
    <name evidence="7" type="ORF">Sradi_6213600</name>
</gene>
<dbReference type="EMBL" id="JACGWJ010000029">
    <property type="protein sequence ID" value="KAL0303455.1"/>
    <property type="molecule type" value="Genomic_DNA"/>
</dbReference>
<dbReference type="PANTHER" id="PTHR48261:SF6">
    <property type="entry name" value="GLYCOSYLTRANSFERASE FAMILY PROTEIN"/>
    <property type="match status" value="1"/>
</dbReference>